<feature type="binding site" evidence="9">
    <location>
        <begin position="58"/>
        <end position="60"/>
    </location>
    <ligand>
        <name>substrate</name>
    </ligand>
</feature>
<evidence type="ECO:0000256" key="5">
    <source>
        <dbReference type="ARBA" id="ARBA00022964"/>
    </source>
</evidence>
<keyword evidence="7" id="KW-0408">Iron</keyword>
<keyword evidence="3" id="KW-0227">DNA damage</keyword>
<dbReference type="InterPro" id="IPR037151">
    <property type="entry name" value="AlkB-like_sf"/>
</dbReference>
<evidence type="ECO:0000256" key="2">
    <source>
        <dbReference type="ARBA" id="ARBA00022723"/>
    </source>
</evidence>
<evidence type="ECO:0000256" key="3">
    <source>
        <dbReference type="ARBA" id="ARBA00022763"/>
    </source>
</evidence>
<keyword evidence="2" id="KW-0479">Metal-binding</keyword>
<dbReference type="InterPro" id="IPR032852">
    <property type="entry name" value="ALKBH2"/>
</dbReference>
<accession>A0A3D8L8V6</accession>
<keyword evidence="6" id="KW-0560">Oxidoreductase</keyword>
<evidence type="ECO:0000313" key="11">
    <source>
        <dbReference type="EMBL" id="RDV13840.1"/>
    </source>
</evidence>
<sequence>MFFYQTLSDKQITSLQKLTLPDAEVYFAPQFFSLEESDAFFQELDQRINWQQEHIRMFGKKLPMPRLTAWYGDKGYTYSGLYNAPQPWLPVLLELKERVEQASGKSYNSVLLNFYRSGNDSMGWHSDDEAELGEEPAIASLSFGGERRFGLKHRTRKDLKPVSITLTHGSLLLMQGPTQHHWLHHIPKTKRPVQPRINLTFRNVRG</sequence>
<keyword evidence="4" id="KW-0460">Magnesium</keyword>
<keyword evidence="12" id="KW-1185">Reference proteome</keyword>
<gene>
    <name evidence="11" type="ORF">DXT99_17575</name>
</gene>
<dbReference type="Proteomes" id="UP000256708">
    <property type="component" value="Unassembled WGS sequence"/>
</dbReference>
<comment type="cofactor">
    <cofactor evidence="1">
        <name>Fe(2+)</name>
        <dbReference type="ChEBI" id="CHEBI:29033"/>
    </cofactor>
</comment>
<dbReference type="Pfam" id="PF13532">
    <property type="entry name" value="2OG-FeII_Oxy_2"/>
    <property type="match status" value="1"/>
</dbReference>
<dbReference type="GO" id="GO:0035516">
    <property type="term" value="F:broad specificity oxidative DNA demethylase activity"/>
    <property type="evidence" value="ECO:0007669"/>
    <property type="project" value="TreeGrafter"/>
</dbReference>
<evidence type="ECO:0000256" key="4">
    <source>
        <dbReference type="ARBA" id="ARBA00022842"/>
    </source>
</evidence>
<feature type="binding site" evidence="9">
    <location>
        <position position="113"/>
    </location>
    <ligand>
        <name>2-oxoglutarate</name>
        <dbReference type="ChEBI" id="CHEBI:16810"/>
    </ligand>
</feature>
<organism evidence="11 12">
    <name type="scientific">Pontibacter diazotrophicus</name>
    <dbReference type="NCBI Taxonomy" id="1400979"/>
    <lineage>
        <taxon>Bacteria</taxon>
        <taxon>Pseudomonadati</taxon>
        <taxon>Bacteroidota</taxon>
        <taxon>Cytophagia</taxon>
        <taxon>Cytophagales</taxon>
        <taxon>Hymenobacteraceae</taxon>
        <taxon>Pontibacter</taxon>
    </lineage>
</organism>
<dbReference type="PANTHER" id="PTHR31573:SF1">
    <property type="entry name" value="DNA OXIDATIVE DEMETHYLASE ALKBH2"/>
    <property type="match status" value="1"/>
</dbReference>
<feature type="binding site" evidence="9">
    <location>
        <position position="128"/>
    </location>
    <ligand>
        <name>substrate</name>
    </ligand>
</feature>
<evidence type="ECO:0000256" key="9">
    <source>
        <dbReference type="PIRSR" id="PIRSR632852-1"/>
    </source>
</evidence>
<name>A0A3D8L8V6_9BACT</name>
<feature type="domain" description="Fe2OG dioxygenase" evidence="10">
    <location>
        <begin position="106"/>
        <end position="205"/>
    </location>
</feature>
<protein>
    <submittedName>
        <fullName evidence="11">Alpha-ketoglutarate-dependent dioxygenase AlkB</fullName>
    </submittedName>
</protein>
<evidence type="ECO:0000256" key="1">
    <source>
        <dbReference type="ARBA" id="ARBA00001954"/>
    </source>
</evidence>
<dbReference type="InterPro" id="IPR027450">
    <property type="entry name" value="AlkB-like"/>
</dbReference>
<comment type="caution">
    <text evidence="11">The sequence shown here is derived from an EMBL/GenBank/DDBJ whole genome shotgun (WGS) entry which is preliminary data.</text>
</comment>
<dbReference type="PANTHER" id="PTHR31573">
    <property type="entry name" value="ALPHA-KETOGLUTARATE-DEPENDENT DIOXYGENASE ALKB HOMOLOG 2"/>
    <property type="match status" value="1"/>
</dbReference>
<dbReference type="InterPro" id="IPR005123">
    <property type="entry name" value="Oxoglu/Fe-dep_dioxygenase_dom"/>
</dbReference>
<dbReference type="PROSITE" id="PS51471">
    <property type="entry name" value="FE2OG_OXY"/>
    <property type="match status" value="1"/>
</dbReference>
<evidence type="ECO:0000256" key="8">
    <source>
        <dbReference type="ARBA" id="ARBA00023204"/>
    </source>
</evidence>
<evidence type="ECO:0000313" key="12">
    <source>
        <dbReference type="Proteomes" id="UP000256708"/>
    </source>
</evidence>
<feature type="binding site" evidence="9">
    <location>
        <position position="200"/>
    </location>
    <ligand>
        <name>2-oxoglutarate</name>
        <dbReference type="ChEBI" id="CHEBI:16810"/>
    </ligand>
</feature>
<dbReference type="Gene3D" id="2.60.120.590">
    <property type="entry name" value="Alpha-ketoglutarate-dependent dioxygenase AlkB-like"/>
    <property type="match status" value="1"/>
</dbReference>
<feature type="binding site" evidence="9">
    <location>
        <position position="115"/>
    </location>
    <ligand>
        <name>2-oxoglutarate</name>
        <dbReference type="ChEBI" id="CHEBI:16810"/>
    </ligand>
</feature>
<keyword evidence="5 11" id="KW-0223">Dioxygenase</keyword>
<dbReference type="GO" id="GO:0051747">
    <property type="term" value="F:cytosine C-5 DNA demethylase activity"/>
    <property type="evidence" value="ECO:0007669"/>
    <property type="project" value="TreeGrafter"/>
</dbReference>
<dbReference type="SUPFAM" id="SSF51197">
    <property type="entry name" value="Clavaminate synthase-like"/>
    <property type="match status" value="1"/>
</dbReference>
<keyword evidence="8" id="KW-0234">DNA repair</keyword>
<feature type="binding site" evidence="9">
    <location>
        <position position="202"/>
    </location>
    <ligand>
        <name>2-oxoglutarate</name>
        <dbReference type="ChEBI" id="CHEBI:16810"/>
    </ligand>
</feature>
<feature type="binding site" evidence="9">
    <location>
        <position position="196"/>
    </location>
    <ligand>
        <name>2-oxoglutarate</name>
        <dbReference type="ChEBI" id="CHEBI:16810"/>
    </ligand>
</feature>
<evidence type="ECO:0000259" key="10">
    <source>
        <dbReference type="PROSITE" id="PS51471"/>
    </source>
</evidence>
<evidence type="ECO:0000256" key="6">
    <source>
        <dbReference type="ARBA" id="ARBA00023002"/>
    </source>
</evidence>
<dbReference type="OrthoDB" id="190276at2"/>
<feature type="binding site" evidence="9">
    <location>
        <begin position="76"/>
        <end position="78"/>
    </location>
    <ligand>
        <name>substrate</name>
    </ligand>
</feature>
<proteinExistence type="predicted"/>
<dbReference type="FunFam" id="2.60.120.590:FF:000004">
    <property type="entry name" value="DNA oxidative demethylase ALKBH2"/>
    <property type="match status" value="1"/>
</dbReference>
<feature type="binding site" evidence="9">
    <location>
        <position position="125"/>
    </location>
    <ligand>
        <name>2-oxoglutarate</name>
        <dbReference type="ChEBI" id="CHEBI:16810"/>
    </ligand>
</feature>
<dbReference type="AlphaFoldDB" id="A0A3D8L8V6"/>
<reference evidence="12" key="1">
    <citation type="submission" date="2018-08" db="EMBL/GenBank/DDBJ databases">
        <authorList>
            <person name="Liu Z.-W."/>
            <person name="Du Z.-J."/>
        </authorList>
    </citation>
    <scope>NUCLEOTIDE SEQUENCE [LARGE SCALE GENOMIC DNA]</scope>
    <source>
        <strain evidence="12">H4X</strain>
    </source>
</reference>
<dbReference type="EMBL" id="QRGR01000020">
    <property type="protein sequence ID" value="RDV13840.1"/>
    <property type="molecule type" value="Genomic_DNA"/>
</dbReference>
<dbReference type="GO" id="GO:0008198">
    <property type="term" value="F:ferrous iron binding"/>
    <property type="evidence" value="ECO:0007669"/>
    <property type="project" value="TreeGrafter"/>
</dbReference>
<dbReference type="GO" id="GO:0006307">
    <property type="term" value="P:DNA alkylation repair"/>
    <property type="evidence" value="ECO:0007669"/>
    <property type="project" value="TreeGrafter"/>
</dbReference>
<feature type="binding site" evidence="9">
    <location>
        <position position="184"/>
    </location>
    <ligand>
        <name>2-oxoglutarate</name>
        <dbReference type="ChEBI" id="CHEBI:16810"/>
    </ligand>
</feature>
<evidence type="ECO:0000256" key="7">
    <source>
        <dbReference type="ARBA" id="ARBA00023004"/>
    </source>
</evidence>